<accession>A0A081CYG0</accession>
<name>A0A081CYG0_9HYPH</name>
<dbReference type="Proteomes" id="UP000028701">
    <property type="component" value="Unassembled WGS sequence"/>
</dbReference>
<organism evidence="1 2">
    <name type="scientific">Agrobacterium rubi TR3 = NBRC 13261</name>
    <dbReference type="NCBI Taxonomy" id="1368415"/>
    <lineage>
        <taxon>Bacteria</taxon>
        <taxon>Pseudomonadati</taxon>
        <taxon>Pseudomonadota</taxon>
        <taxon>Alphaproteobacteria</taxon>
        <taxon>Hyphomicrobiales</taxon>
        <taxon>Rhizobiaceae</taxon>
        <taxon>Rhizobium/Agrobacterium group</taxon>
        <taxon>Agrobacterium</taxon>
    </lineage>
</organism>
<dbReference type="EMBL" id="BBJU01000019">
    <property type="protein sequence ID" value="GAK71706.1"/>
    <property type="molecule type" value="Genomic_DNA"/>
</dbReference>
<sequence length="96" mass="10463">MNRPIAAAVNDCAIFDVLDETAEDAVFCWIDMVTLSCAGGRILIKRHTTAFNISPRGKETQGPKAWNIRPRNRAVPDTPPVWTTLHVMAGLLACGS</sequence>
<protein>
    <submittedName>
        <fullName evidence="1">Uncharacterized protein</fullName>
    </submittedName>
</protein>
<proteinExistence type="predicted"/>
<evidence type="ECO:0000313" key="2">
    <source>
        <dbReference type="Proteomes" id="UP000028701"/>
    </source>
</evidence>
<evidence type="ECO:0000313" key="1">
    <source>
        <dbReference type="EMBL" id="GAK71706.1"/>
    </source>
</evidence>
<comment type="caution">
    <text evidence="1">The sequence shown here is derived from an EMBL/GenBank/DDBJ whole genome shotgun (WGS) entry which is preliminary data.</text>
</comment>
<reference evidence="1 2" key="1">
    <citation type="submission" date="2014-08" db="EMBL/GenBank/DDBJ databases">
        <title>Whole genome shotgun sequence of Rhizobium rubi NBRC 13261.</title>
        <authorList>
            <person name="Katano-Makiyama Y."/>
            <person name="Hosoyama A."/>
            <person name="Hashimoto M."/>
            <person name="Hosoyama Y."/>
            <person name="Noguchi M."/>
            <person name="Tsuchikane K."/>
            <person name="Uohara A."/>
            <person name="Ohji S."/>
            <person name="Ichikawa N."/>
            <person name="Kimura A."/>
            <person name="Yamazoe A."/>
            <person name="Fujita N."/>
        </authorList>
    </citation>
    <scope>NUCLEOTIDE SEQUENCE [LARGE SCALE GENOMIC DNA]</scope>
    <source>
        <strain evidence="1 2">NBRC 13261</strain>
    </source>
</reference>
<dbReference type="AlphaFoldDB" id="A0A081CYG0"/>
<gene>
    <name evidence="1" type="ORF">RRU01S_19_01110</name>
</gene>